<evidence type="ECO:0000256" key="3">
    <source>
        <dbReference type="ARBA" id="ARBA00022454"/>
    </source>
</evidence>
<dbReference type="AlphaFoldDB" id="A0A401PXH0"/>
<evidence type="ECO:0000256" key="6">
    <source>
        <dbReference type="ARBA" id="ARBA00022838"/>
    </source>
</evidence>
<evidence type="ECO:0000313" key="14">
    <source>
        <dbReference type="EMBL" id="GCB77831.1"/>
    </source>
</evidence>
<keyword evidence="7 13" id="KW-0175">Coiled coil</keyword>
<dbReference type="STRING" id="75743.A0A401PXH0"/>
<evidence type="ECO:0000256" key="11">
    <source>
        <dbReference type="ARBA" id="ARBA00045419"/>
    </source>
</evidence>
<organism evidence="14 15">
    <name type="scientific">Scyliorhinus torazame</name>
    <name type="common">Cloudy catshark</name>
    <name type="synonym">Catulus torazame</name>
    <dbReference type="NCBI Taxonomy" id="75743"/>
    <lineage>
        <taxon>Eukaryota</taxon>
        <taxon>Metazoa</taxon>
        <taxon>Chordata</taxon>
        <taxon>Craniata</taxon>
        <taxon>Vertebrata</taxon>
        <taxon>Chondrichthyes</taxon>
        <taxon>Elasmobranchii</taxon>
        <taxon>Galeomorphii</taxon>
        <taxon>Galeoidea</taxon>
        <taxon>Carcharhiniformes</taxon>
        <taxon>Scyliorhinidae</taxon>
        <taxon>Scyliorhinus</taxon>
    </lineage>
</organism>
<dbReference type="GO" id="GO:0005634">
    <property type="term" value="C:nucleus"/>
    <property type="evidence" value="ECO:0007669"/>
    <property type="project" value="UniProtKB-SubCell"/>
</dbReference>
<gene>
    <name evidence="14" type="ORF">scyTo_0017662</name>
</gene>
<evidence type="ECO:0000256" key="9">
    <source>
        <dbReference type="ARBA" id="ARBA00023306"/>
    </source>
</evidence>
<dbReference type="PANTHER" id="PTHR22142">
    <property type="match status" value="1"/>
</dbReference>
<dbReference type="OrthoDB" id="6432863at2759"/>
<keyword evidence="9 12" id="KW-0131">Cell cycle</keyword>
<keyword evidence="10 12" id="KW-0137">Centromere</keyword>
<dbReference type="GO" id="GO:0008017">
    <property type="term" value="F:microtubule binding"/>
    <property type="evidence" value="ECO:0007669"/>
    <property type="project" value="TreeGrafter"/>
</dbReference>
<evidence type="ECO:0000256" key="10">
    <source>
        <dbReference type="ARBA" id="ARBA00023328"/>
    </source>
</evidence>
<dbReference type="InterPro" id="IPR013252">
    <property type="entry name" value="Ndc80_Spc24"/>
</dbReference>
<comment type="caution">
    <text evidence="14">The sequence shown here is derived from an EMBL/GenBank/DDBJ whole genome shotgun (WGS) entry which is preliminary data.</text>
</comment>
<evidence type="ECO:0000256" key="7">
    <source>
        <dbReference type="ARBA" id="ARBA00023054"/>
    </source>
</evidence>
<dbReference type="PANTHER" id="PTHR22142:SF2">
    <property type="entry name" value="KINETOCHORE PROTEIN SPC24"/>
    <property type="match status" value="1"/>
</dbReference>
<accession>A0A401PXH0</accession>
<evidence type="ECO:0000256" key="13">
    <source>
        <dbReference type="SAM" id="Coils"/>
    </source>
</evidence>
<evidence type="ECO:0000256" key="4">
    <source>
        <dbReference type="ARBA" id="ARBA00022618"/>
    </source>
</evidence>
<protein>
    <recommendedName>
        <fullName evidence="2 12">Kinetochore protein Spc24</fullName>
    </recommendedName>
</protein>
<dbReference type="OMA" id="SEENACQ"/>
<keyword evidence="4 12" id="KW-0132">Cell division</keyword>
<keyword evidence="3 12" id="KW-0158">Chromosome</keyword>
<comment type="similarity">
    <text evidence="1 12">Belongs to the SPC24 family.</text>
</comment>
<feature type="coiled-coil region" evidence="13">
    <location>
        <begin position="59"/>
        <end position="131"/>
    </location>
</feature>
<keyword evidence="5 12" id="KW-0498">Mitosis</keyword>
<dbReference type="Proteomes" id="UP000288216">
    <property type="component" value="Unassembled WGS sequence"/>
</dbReference>
<reference evidence="14 15" key="1">
    <citation type="journal article" date="2018" name="Nat. Ecol. Evol.">
        <title>Shark genomes provide insights into elasmobranch evolution and the origin of vertebrates.</title>
        <authorList>
            <person name="Hara Y"/>
            <person name="Yamaguchi K"/>
            <person name="Onimaru K"/>
            <person name="Kadota M"/>
            <person name="Koyanagi M"/>
            <person name="Keeley SD"/>
            <person name="Tatsumi K"/>
            <person name="Tanaka K"/>
            <person name="Motone F"/>
            <person name="Kageyama Y"/>
            <person name="Nozu R"/>
            <person name="Adachi N"/>
            <person name="Nishimura O"/>
            <person name="Nakagawa R"/>
            <person name="Tanegashima C"/>
            <person name="Kiyatake I"/>
            <person name="Matsumoto R"/>
            <person name="Murakumo K"/>
            <person name="Nishida K"/>
            <person name="Terakita A"/>
            <person name="Kuratani S"/>
            <person name="Sato K"/>
            <person name="Hyodo S Kuraku.S."/>
        </authorList>
    </citation>
    <scope>NUCLEOTIDE SEQUENCE [LARGE SCALE GENOMIC DNA]</scope>
</reference>
<proteinExistence type="inferred from homology"/>
<name>A0A401PXH0_SCYTO</name>
<dbReference type="GO" id="GO:0051301">
    <property type="term" value="P:cell division"/>
    <property type="evidence" value="ECO:0007669"/>
    <property type="project" value="UniProtKB-UniRule"/>
</dbReference>
<comment type="subcellular location">
    <subcellularLocation>
        <location evidence="12">Nucleus</location>
    </subcellularLocation>
    <subcellularLocation>
        <location evidence="12">Chromosome</location>
        <location evidence="12">Centromere</location>
        <location evidence="12">Kinetochore</location>
    </subcellularLocation>
</comment>
<comment type="subunit">
    <text evidence="12">Component of the NDC80 complex.</text>
</comment>
<dbReference type="EMBL" id="BFAA01011654">
    <property type="protein sequence ID" value="GCB77831.1"/>
    <property type="molecule type" value="Genomic_DNA"/>
</dbReference>
<evidence type="ECO:0000256" key="1">
    <source>
        <dbReference type="ARBA" id="ARBA00007804"/>
    </source>
</evidence>
<dbReference type="GO" id="GO:0007059">
    <property type="term" value="P:chromosome segregation"/>
    <property type="evidence" value="ECO:0007669"/>
    <property type="project" value="TreeGrafter"/>
</dbReference>
<keyword evidence="15" id="KW-1185">Reference proteome</keyword>
<comment type="function">
    <text evidence="11">Acts as a component of the essential kinetochore-associated NDC80 complex, which is required for chromosome segregation and spindle checkpoint activity. Required for kinetochore integrity and the organization of stable microtubule binding sites in the outer plate of the kinetochore. The NDC80 complex synergistically enhances the affinity of the SKA1 complex for microtubules and may allow the NDC80 complex to track depolymerizing microtubules.</text>
</comment>
<evidence type="ECO:0000256" key="2">
    <source>
        <dbReference type="ARBA" id="ARBA00013690"/>
    </source>
</evidence>
<evidence type="ECO:0000256" key="12">
    <source>
        <dbReference type="RuleBase" id="RU368011"/>
    </source>
</evidence>
<keyword evidence="8 12" id="KW-0539">Nucleus</keyword>
<evidence type="ECO:0000256" key="5">
    <source>
        <dbReference type="ARBA" id="ARBA00022776"/>
    </source>
</evidence>
<dbReference type="Gene3D" id="3.30.160.570">
    <property type="entry name" value="Ncd80 complex, Spc24 subunit"/>
    <property type="match status" value="1"/>
</dbReference>
<dbReference type="CDD" id="cd11565">
    <property type="entry name" value="RWD_Spc24"/>
    <property type="match status" value="1"/>
</dbReference>
<dbReference type="Pfam" id="PF08286">
    <property type="entry name" value="Spc24"/>
    <property type="match status" value="1"/>
</dbReference>
<feature type="non-terminal residue" evidence="14">
    <location>
        <position position="1"/>
    </location>
</feature>
<keyword evidence="6 12" id="KW-0995">Kinetochore</keyword>
<evidence type="ECO:0000313" key="15">
    <source>
        <dbReference type="Proteomes" id="UP000288216"/>
    </source>
</evidence>
<evidence type="ECO:0000256" key="8">
    <source>
        <dbReference type="ARBA" id="ARBA00023242"/>
    </source>
</evidence>
<sequence>GGYPGRMEAQLEELKALTDEMLIILSGCHGEVLLQKAMADKAETLSRYLEYETSARQMLAEIQQSREKVALKVIEVEEEQNKKFLEVQKIKEEWKNLQQQNSEKEAELKLLQKELEELERTEKHISKMEEEVTEDTTVVIPSSKYLAHIYHKVTKIIWDYDSDPSLVKGVHFGMGIPQPINIDSTKHSDSFICDYLWNLVSTDW</sequence>
<dbReference type="GO" id="GO:0031262">
    <property type="term" value="C:Ndc80 complex"/>
    <property type="evidence" value="ECO:0007669"/>
    <property type="project" value="TreeGrafter"/>
</dbReference>